<feature type="compositionally biased region" description="Polar residues" evidence="1">
    <location>
        <begin position="359"/>
        <end position="370"/>
    </location>
</feature>
<feature type="compositionally biased region" description="Polar residues" evidence="1">
    <location>
        <begin position="314"/>
        <end position="345"/>
    </location>
</feature>
<name>A0A9W8E488_9FUNG</name>
<feature type="region of interest" description="Disordered" evidence="1">
    <location>
        <begin position="1"/>
        <end position="253"/>
    </location>
</feature>
<organism evidence="2 3">
    <name type="scientific">Dispira parvispora</name>
    <dbReference type="NCBI Taxonomy" id="1520584"/>
    <lineage>
        <taxon>Eukaryota</taxon>
        <taxon>Fungi</taxon>
        <taxon>Fungi incertae sedis</taxon>
        <taxon>Zoopagomycota</taxon>
        <taxon>Kickxellomycotina</taxon>
        <taxon>Dimargaritomycetes</taxon>
        <taxon>Dimargaritales</taxon>
        <taxon>Dimargaritaceae</taxon>
        <taxon>Dispira</taxon>
    </lineage>
</organism>
<feature type="compositionally biased region" description="Low complexity" evidence="1">
    <location>
        <begin position="721"/>
        <end position="738"/>
    </location>
</feature>
<feature type="compositionally biased region" description="Basic residues" evidence="1">
    <location>
        <begin position="147"/>
        <end position="165"/>
    </location>
</feature>
<dbReference type="Proteomes" id="UP001150925">
    <property type="component" value="Unassembled WGS sequence"/>
</dbReference>
<comment type="caution">
    <text evidence="2">The sequence shown here is derived from an EMBL/GenBank/DDBJ whole genome shotgun (WGS) entry which is preliminary data.</text>
</comment>
<feature type="compositionally biased region" description="Polar residues" evidence="1">
    <location>
        <begin position="407"/>
        <end position="426"/>
    </location>
</feature>
<feature type="compositionally biased region" description="Polar residues" evidence="1">
    <location>
        <begin position="197"/>
        <end position="223"/>
    </location>
</feature>
<reference evidence="2" key="1">
    <citation type="submission" date="2022-07" db="EMBL/GenBank/DDBJ databases">
        <title>Phylogenomic reconstructions and comparative analyses of Kickxellomycotina fungi.</title>
        <authorList>
            <person name="Reynolds N.K."/>
            <person name="Stajich J.E."/>
            <person name="Barry K."/>
            <person name="Grigoriev I.V."/>
            <person name="Crous P."/>
            <person name="Smith M.E."/>
        </authorList>
    </citation>
    <scope>NUCLEOTIDE SEQUENCE</scope>
    <source>
        <strain evidence="2">RSA 1196</strain>
    </source>
</reference>
<feature type="compositionally biased region" description="Polar residues" evidence="1">
    <location>
        <begin position="918"/>
        <end position="934"/>
    </location>
</feature>
<keyword evidence="3" id="KW-1185">Reference proteome</keyword>
<protein>
    <submittedName>
        <fullName evidence="2">Uncharacterized protein</fullName>
    </submittedName>
</protein>
<dbReference type="EMBL" id="JANBPY010000394">
    <property type="protein sequence ID" value="KAJ1967102.1"/>
    <property type="molecule type" value="Genomic_DNA"/>
</dbReference>
<feature type="compositionally biased region" description="Low complexity" evidence="1">
    <location>
        <begin position="28"/>
        <end position="45"/>
    </location>
</feature>
<sequence length="1084" mass="115623">MTTLSTASLTSPQPTEDGLSPSVEATKSDSWTTTDFNSTTTTPDSRPLSARGTSHSSPILPVTQPAGLRGGFVLGDDSLPRSYDSSPPASSRASSTNISSDDLTRAPTTTTADPERTVRFGKHPTVANPDHSDALRDAAPSTTASTKYRRTHNRRRKTIVSRKVSRGSTGTNGDHDHTADTKPVSQPGEVKAHPTRTETTQGPTSMASQPPSSAVTVTSDSPPSQHPLKRTSRPQQSRRESSTEAVAASWSSVASLHRPPLLAKMVTPSLAKDTALGSHTNNITPASVTCQTVHSFTAHGDPQTRTDMDKSAGVVQSSLTGNPTSLRSSLARQPSTTARSMSKSVHFSPDTIGAGAANDPTQIRSVQPRSISPPLPVAAGLGSNTHRVSSTPAPRPPSGTSRGPRTVPTSPTASRAHSFYDSNVSQHPRVRAHSSKQAVERVLYLAHSPHSIWHPENQQRMDHAILDSELEISEVTRFLNPLLASCLRLQPRLVGSPAYTPVNMGYNGVRMSATVLPAVYNLNPARTVDHTSGPASAKGGAPKYPSLANALQSPPLAEGRVELDFDGGDLYSSLACLRGSGVQGHQPSGVSGRAARVLGADSSGGQSTPAGSPYHARPAGRFKRAPAARLMKSLPLTFQVPLGNHACLAMQSSGLCDIRDDIILQLCANNRAFWYQLEKALVFAPLTDSGNALPAPLLALVDELQQGLSANAGQAHPYTDSSQARSVSRPSSPRNSVLRPPPLSGVTGLDCPTIIPSYLASHTVTWSRLHYFYQDTHASHVTVSSTVARQGCYAGIGGTHEMVPPPTTLPSHQVAAINPWGNMEILHSASPEVLILPQPWEHQAFWRMEGNSTEFQLNLVKALGNASYGTGSPSKRGSHHHLHPPYAIRSSSNITSVAGYARWWDQHHHGRRSSSSHVAYQTKGSVSNTATGTTPEGGINPVAHIQGVPVGSIGHRTGSGALGPPSSSEPDLSHPSVAEEGLSKQLDKLKREAFLNSLPNPLNNQGVPQHCLVAFYTHNTPPLYPKYGIDPSLRSRHPQFKTRRLQRVRDQLRESLRDQRETSGEYSKVMALSAGLGHHPTTMV</sequence>
<feature type="compositionally biased region" description="Polar residues" evidence="1">
    <location>
        <begin position="1"/>
        <end position="14"/>
    </location>
</feature>
<feature type="region of interest" description="Disordered" evidence="1">
    <location>
        <begin position="711"/>
        <end position="744"/>
    </location>
</feature>
<feature type="region of interest" description="Disordered" evidence="1">
    <location>
        <begin position="598"/>
        <end position="618"/>
    </location>
</feature>
<gene>
    <name evidence="2" type="ORF">IWQ62_002061</name>
</gene>
<evidence type="ECO:0000256" key="1">
    <source>
        <dbReference type="SAM" id="MobiDB-lite"/>
    </source>
</evidence>
<feature type="region of interest" description="Disordered" evidence="1">
    <location>
        <begin position="297"/>
        <end position="430"/>
    </location>
</feature>
<feature type="compositionally biased region" description="Low complexity" evidence="1">
    <location>
        <begin position="243"/>
        <end position="253"/>
    </location>
</feature>
<dbReference type="AlphaFoldDB" id="A0A9W8E488"/>
<feature type="compositionally biased region" description="Low complexity" evidence="1">
    <location>
        <begin position="80"/>
        <end position="100"/>
    </location>
</feature>
<proteinExistence type="predicted"/>
<evidence type="ECO:0000313" key="3">
    <source>
        <dbReference type="Proteomes" id="UP001150925"/>
    </source>
</evidence>
<dbReference type="OrthoDB" id="5599016at2759"/>
<evidence type="ECO:0000313" key="2">
    <source>
        <dbReference type="EMBL" id="KAJ1967102.1"/>
    </source>
</evidence>
<accession>A0A9W8E488</accession>
<feature type="region of interest" description="Disordered" evidence="1">
    <location>
        <begin position="911"/>
        <end position="976"/>
    </location>
</feature>